<name>A0ABV1KS73_9BACL</name>
<dbReference type="PANTHER" id="PTHR14097:SF7">
    <property type="entry name" value="OXIDOREDUCTASE HTATIP2"/>
    <property type="match status" value="1"/>
</dbReference>
<sequence length="224" mass="23848">MASQPKTALVAGSTGLVGSCLLNRLLADPRYEKVIALARKPLAIIHPKLDVLAVTLDSLPQMAPTLKADDWFCALGTTIKLAGTQEAFRRVDYDYPLALGRQAAASGAKQFLIVSAIGASPASSIFYSRVKGEAERDLSSLSLPKLNLFRPSLLLGDRAEHRSGERLWGILMKGLNPLLVGSLGKYKSIRGDAVAAAMIQAANAPSELGVHVYEGKRLADLGNV</sequence>
<dbReference type="PANTHER" id="PTHR14097">
    <property type="entry name" value="OXIDOREDUCTASE HTATIP2"/>
    <property type="match status" value="1"/>
</dbReference>
<organism evidence="1 2">
    <name type="scientific">Cohnella silvisoli</name>
    <dbReference type="NCBI Taxonomy" id="2873699"/>
    <lineage>
        <taxon>Bacteria</taxon>
        <taxon>Bacillati</taxon>
        <taxon>Bacillota</taxon>
        <taxon>Bacilli</taxon>
        <taxon>Bacillales</taxon>
        <taxon>Paenibacillaceae</taxon>
        <taxon>Cohnella</taxon>
    </lineage>
</organism>
<keyword evidence="2" id="KW-1185">Reference proteome</keyword>
<comment type="caution">
    <text evidence="1">The sequence shown here is derived from an EMBL/GenBank/DDBJ whole genome shotgun (WGS) entry which is preliminary data.</text>
</comment>
<gene>
    <name evidence="1" type="ORF">QJS35_11160</name>
</gene>
<dbReference type="Gene3D" id="3.40.50.720">
    <property type="entry name" value="NAD(P)-binding Rossmann-like Domain"/>
    <property type="match status" value="1"/>
</dbReference>
<evidence type="ECO:0000313" key="2">
    <source>
        <dbReference type="Proteomes" id="UP001493487"/>
    </source>
</evidence>
<dbReference type="RefSeq" id="WP_232185651.1">
    <property type="nucleotide sequence ID" value="NZ_JAIOAP010000005.1"/>
</dbReference>
<dbReference type="Proteomes" id="UP001493487">
    <property type="component" value="Unassembled WGS sequence"/>
</dbReference>
<proteinExistence type="predicted"/>
<dbReference type="EMBL" id="JASKHM010000005">
    <property type="protein sequence ID" value="MEQ4482955.1"/>
    <property type="molecule type" value="Genomic_DNA"/>
</dbReference>
<dbReference type="SUPFAM" id="SSF51735">
    <property type="entry name" value="NAD(P)-binding Rossmann-fold domains"/>
    <property type="match status" value="1"/>
</dbReference>
<dbReference type="InterPro" id="IPR036291">
    <property type="entry name" value="NAD(P)-bd_dom_sf"/>
</dbReference>
<dbReference type="PROSITE" id="PS51257">
    <property type="entry name" value="PROKAR_LIPOPROTEIN"/>
    <property type="match status" value="1"/>
</dbReference>
<protein>
    <submittedName>
        <fullName evidence="1">Oxidoreductase</fullName>
    </submittedName>
</protein>
<reference evidence="1 2" key="1">
    <citation type="journal article" date="2023" name="Genome Announc.">
        <title>Pan-Genome Analyses of the Genus Cohnella and Proposal of the Novel Species Cohnella silvisoli sp. nov., Isolated from Forest Soil.</title>
        <authorList>
            <person name="Wang C."/>
            <person name="Mao L."/>
            <person name="Bao G."/>
            <person name="Zhu H."/>
        </authorList>
    </citation>
    <scope>NUCLEOTIDE SEQUENCE [LARGE SCALE GENOMIC DNA]</scope>
    <source>
        <strain evidence="1 2">NL03-T5-1</strain>
    </source>
</reference>
<accession>A0ABV1KS73</accession>
<evidence type="ECO:0000313" key="1">
    <source>
        <dbReference type="EMBL" id="MEQ4482955.1"/>
    </source>
</evidence>